<name>A0A2D3WIJ8_9BACT</name>
<dbReference type="AlphaFoldDB" id="A0A2D3WIJ8"/>
<protein>
    <submittedName>
        <fullName evidence="1">Uncharacterized protein</fullName>
    </submittedName>
</protein>
<evidence type="ECO:0000313" key="2">
    <source>
        <dbReference type="Proteomes" id="UP000228859"/>
    </source>
</evidence>
<comment type="caution">
    <text evidence="1">The sequence shown here is derived from an EMBL/GenBank/DDBJ whole genome shotgun (WGS) entry which is preliminary data.</text>
</comment>
<reference evidence="1 2" key="1">
    <citation type="journal article" date="2017" name="Front. Microbiol.">
        <title>Comparative Genomic Analysis of the Class Epsilonproteobacteria and Proposed Reclassification to Epsilonbacteraeota (phyl. nov.).</title>
        <authorList>
            <person name="Waite D.W."/>
            <person name="Vanwonterghem I."/>
            <person name="Rinke C."/>
            <person name="Parks D.H."/>
            <person name="Zhang Y."/>
            <person name="Takai K."/>
            <person name="Sievert S.M."/>
            <person name="Simon J."/>
            <person name="Campbell B.J."/>
            <person name="Hanson T.E."/>
            <person name="Woyke T."/>
            <person name="Klotz M.G."/>
            <person name="Hugenholtz P."/>
        </authorList>
    </citation>
    <scope>NUCLEOTIDE SEQUENCE [LARGE SCALE GENOMIC DNA]</scope>
    <source>
        <strain evidence="1">UBA12443</strain>
    </source>
</reference>
<sequence>MKTKEIASLLGVPPSTLHDWKKNPEKKNLAAILTAMPKEIALQFIKDATKKQAPKMLLATVNCSIGNTKKHLKASDLKKLLLEQKPETPIEKYALDVIKTEATYEEIMSFATYYRIPKKSLSKILNSIEVEHSVRGELVEP</sequence>
<evidence type="ECO:0000313" key="1">
    <source>
        <dbReference type="EMBL" id="DAB38567.1"/>
    </source>
</evidence>
<dbReference type="Proteomes" id="UP000228859">
    <property type="component" value="Unassembled WGS sequence"/>
</dbReference>
<organism evidence="1 2">
    <name type="scientific">Sulfuricurvum kujiense</name>
    <dbReference type="NCBI Taxonomy" id="148813"/>
    <lineage>
        <taxon>Bacteria</taxon>
        <taxon>Pseudomonadati</taxon>
        <taxon>Campylobacterota</taxon>
        <taxon>Epsilonproteobacteria</taxon>
        <taxon>Campylobacterales</taxon>
        <taxon>Sulfurimonadaceae</taxon>
        <taxon>Sulfuricurvum</taxon>
    </lineage>
</organism>
<dbReference type="EMBL" id="DLUI01000073">
    <property type="protein sequence ID" value="DAB38567.1"/>
    <property type="molecule type" value="Genomic_DNA"/>
</dbReference>
<dbReference type="RefSeq" id="WP_294895382.1">
    <property type="nucleotide sequence ID" value="NZ_DLUI01000073.1"/>
</dbReference>
<proteinExistence type="predicted"/>
<gene>
    <name evidence="1" type="ORF">CFH83_05280</name>
</gene>
<accession>A0A2D3WIJ8</accession>